<evidence type="ECO:0000313" key="4">
    <source>
        <dbReference type="WBParaSite" id="PDA_v2.g10939.t1"/>
    </source>
</evidence>
<name>A0A914NZL6_9BILA</name>
<dbReference type="Proteomes" id="UP000887578">
    <property type="component" value="Unplaced"/>
</dbReference>
<dbReference type="InterPro" id="IPR027417">
    <property type="entry name" value="P-loop_NTPase"/>
</dbReference>
<dbReference type="SMART" id="SM00174">
    <property type="entry name" value="RHO"/>
    <property type="match status" value="1"/>
</dbReference>
<dbReference type="PROSITE" id="PS51420">
    <property type="entry name" value="RHO"/>
    <property type="match status" value="1"/>
</dbReference>
<dbReference type="PRINTS" id="PR00449">
    <property type="entry name" value="RASTRNSFRMNG"/>
</dbReference>
<proteinExistence type="predicted"/>
<protein>
    <submittedName>
        <fullName evidence="4">Uncharacterized protein</fullName>
    </submittedName>
</protein>
<reference evidence="4" key="1">
    <citation type="submission" date="2022-11" db="UniProtKB">
        <authorList>
            <consortium name="WormBaseParasite"/>
        </authorList>
    </citation>
    <scope>IDENTIFICATION</scope>
</reference>
<keyword evidence="3" id="KW-1185">Reference proteome</keyword>
<dbReference type="Pfam" id="PF00071">
    <property type="entry name" value="Ras"/>
    <property type="match status" value="2"/>
</dbReference>
<dbReference type="GO" id="GO:0003924">
    <property type="term" value="F:GTPase activity"/>
    <property type="evidence" value="ECO:0007669"/>
    <property type="project" value="InterPro"/>
</dbReference>
<evidence type="ECO:0000256" key="1">
    <source>
        <dbReference type="ARBA" id="ARBA00022741"/>
    </source>
</evidence>
<keyword evidence="2" id="KW-0342">GTP-binding</keyword>
<dbReference type="WBParaSite" id="PDA_v2.g10939.t1">
    <property type="protein sequence ID" value="PDA_v2.g10939.t1"/>
    <property type="gene ID" value="PDA_v2.g10939"/>
</dbReference>
<dbReference type="SUPFAM" id="SSF52540">
    <property type="entry name" value="P-loop containing nucleoside triphosphate hydrolases"/>
    <property type="match status" value="1"/>
</dbReference>
<dbReference type="InterPro" id="IPR001806">
    <property type="entry name" value="Small_GTPase"/>
</dbReference>
<accession>A0A914NZL6</accession>
<dbReference type="GO" id="GO:0005525">
    <property type="term" value="F:GTP binding"/>
    <property type="evidence" value="ECO:0007669"/>
    <property type="project" value="UniProtKB-KW"/>
</dbReference>
<dbReference type="SMART" id="SM00173">
    <property type="entry name" value="RAS"/>
    <property type="match status" value="1"/>
</dbReference>
<dbReference type="InterPro" id="IPR003578">
    <property type="entry name" value="Small_GTPase_Rho"/>
</dbReference>
<evidence type="ECO:0000256" key="2">
    <source>
        <dbReference type="ARBA" id="ARBA00023134"/>
    </source>
</evidence>
<dbReference type="PANTHER" id="PTHR24072">
    <property type="entry name" value="RHO FAMILY GTPASE"/>
    <property type="match status" value="1"/>
</dbReference>
<dbReference type="CDD" id="cd00157">
    <property type="entry name" value="Rho"/>
    <property type="match status" value="1"/>
</dbReference>
<dbReference type="AlphaFoldDB" id="A0A914NZL6"/>
<dbReference type="GO" id="GO:0007264">
    <property type="term" value="P:small GTPase-mediated signal transduction"/>
    <property type="evidence" value="ECO:0007669"/>
    <property type="project" value="InterPro"/>
</dbReference>
<organism evidence="3 4">
    <name type="scientific">Panagrolaimus davidi</name>
    <dbReference type="NCBI Taxonomy" id="227884"/>
    <lineage>
        <taxon>Eukaryota</taxon>
        <taxon>Metazoa</taxon>
        <taxon>Ecdysozoa</taxon>
        <taxon>Nematoda</taxon>
        <taxon>Chromadorea</taxon>
        <taxon>Rhabditida</taxon>
        <taxon>Tylenchina</taxon>
        <taxon>Panagrolaimomorpha</taxon>
        <taxon>Panagrolaimoidea</taxon>
        <taxon>Panagrolaimidae</taxon>
        <taxon>Panagrolaimus</taxon>
    </lineage>
</organism>
<keyword evidence="1" id="KW-0547">Nucleotide-binding</keyword>
<dbReference type="Gene3D" id="3.40.50.300">
    <property type="entry name" value="P-loop containing nucleotide triphosphate hydrolases"/>
    <property type="match status" value="2"/>
</dbReference>
<evidence type="ECO:0000313" key="3">
    <source>
        <dbReference type="Proteomes" id="UP000887578"/>
    </source>
</evidence>
<sequence>MQSIKFVVKEYVPTVFDTYSKNVMANDQPLNLTLHNTAGQEEFDNIRPLCYPQTNCFLLCFSLENPESSVKSGTKLDLRENKIPADTFGATNSAAQGLQMAREIKAFKYLECSAANQIGLKQVFDESIRAALCSPKVNGKKRCSIL</sequence>